<dbReference type="GO" id="GO:0003824">
    <property type="term" value="F:catalytic activity"/>
    <property type="evidence" value="ECO:0007669"/>
    <property type="project" value="InterPro"/>
</dbReference>
<dbReference type="InterPro" id="IPR014746">
    <property type="entry name" value="Gln_synth/guanido_kin_cat_dom"/>
</dbReference>
<feature type="region of interest" description="Disordered" evidence="1">
    <location>
        <begin position="373"/>
        <end position="410"/>
    </location>
</feature>
<feature type="compositionally biased region" description="Low complexity" evidence="1">
    <location>
        <begin position="388"/>
        <end position="398"/>
    </location>
</feature>
<dbReference type="Gene3D" id="3.20.20.140">
    <property type="entry name" value="Metal-dependent hydrolases"/>
    <property type="match status" value="1"/>
</dbReference>
<evidence type="ECO:0000256" key="1">
    <source>
        <dbReference type="SAM" id="MobiDB-lite"/>
    </source>
</evidence>
<name>A0A0B7KRG4_BIOOC</name>
<dbReference type="SUPFAM" id="SSF55931">
    <property type="entry name" value="Glutamine synthetase/guanido kinase"/>
    <property type="match status" value="1"/>
</dbReference>
<dbReference type="AlphaFoldDB" id="A0A0B7KRG4"/>
<protein>
    <submittedName>
        <fullName evidence="2">Uncharacterized protein</fullName>
    </submittedName>
</protein>
<evidence type="ECO:0000313" key="2">
    <source>
        <dbReference type="EMBL" id="CEO58117.1"/>
    </source>
</evidence>
<sequence length="410" mass="45528">MHYEPEWDAVDKAIRARQVEDVDGWTRQCLKGIHCVLVDDSLDNQDEAKPYTYKRIIRIELIAAVLIEEACLAFPHDQQASFDRFEEHLLKAIREAMADPEAVGFKSVICYRTGLAIPRHPDAGDARSVFAGIHKQRHTPGAENFKRLDHAGLNEYVVHQLCQTITEDNHNWKKPIQFHTGLGDNGIPLTKSSASHMQEIIRAYPGSLRPPAGRLPLDKGAVPGGHANAYADIGEMYPFLSRDGQEGVTPAGEHDPQPDFDTLRLGPKKGYVSGRVFKEKDGSPVAFCARTALIKALDAAKKLGLTFTLGFEIEFVLMKRGEKGEFEPLDNDGHAWSAGRAMDHEAATTVVEKTVLALDAGVYVDMVHPESARAGSTGLYCPKRRPSRPWTRSSTRETCFPPTPRRRATE</sequence>
<proteinExistence type="predicted"/>
<dbReference type="Gene3D" id="3.30.590.10">
    <property type="entry name" value="Glutamine synthetase/guanido kinase, catalytic domain"/>
    <property type="match status" value="1"/>
</dbReference>
<reference evidence="2" key="1">
    <citation type="submission" date="2015-01" db="EMBL/GenBank/DDBJ databases">
        <authorList>
            <person name="Durling Mikael"/>
        </authorList>
    </citation>
    <scope>NUCLEOTIDE SEQUENCE</scope>
</reference>
<gene>
    <name evidence="2" type="ORF">BN869_000014175_1</name>
</gene>
<dbReference type="PANTHER" id="PTHR43383:SF2">
    <property type="entry name" value="AMIDOHYDROLASE 2 FAMILY PROTEIN"/>
    <property type="match status" value="1"/>
</dbReference>
<dbReference type="PANTHER" id="PTHR43383">
    <property type="entry name" value="NODULIN 6"/>
    <property type="match status" value="1"/>
</dbReference>
<organism evidence="2">
    <name type="scientific">Bionectria ochroleuca</name>
    <name type="common">Gliocladium roseum</name>
    <dbReference type="NCBI Taxonomy" id="29856"/>
    <lineage>
        <taxon>Eukaryota</taxon>
        <taxon>Fungi</taxon>
        <taxon>Dikarya</taxon>
        <taxon>Ascomycota</taxon>
        <taxon>Pezizomycotina</taxon>
        <taxon>Sordariomycetes</taxon>
        <taxon>Hypocreomycetidae</taxon>
        <taxon>Hypocreales</taxon>
        <taxon>Bionectriaceae</taxon>
        <taxon>Clonostachys</taxon>
    </lineage>
</organism>
<dbReference type="EMBL" id="CDPU01000346">
    <property type="protein sequence ID" value="CEO58117.1"/>
    <property type="molecule type" value="Genomic_DNA"/>
</dbReference>
<accession>A0A0B7KRG4</accession>